<feature type="transmembrane region" description="Helical" evidence="9">
    <location>
        <begin position="181"/>
        <end position="203"/>
    </location>
</feature>
<keyword evidence="11" id="KW-1185">Reference proteome</keyword>
<keyword evidence="3" id="KW-0633">Potassium transport</keyword>
<keyword evidence="8 9" id="KW-0472">Membrane</keyword>
<keyword evidence="6 9" id="KW-1133">Transmembrane helix</keyword>
<evidence type="ECO:0000256" key="1">
    <source>
        <dbReference type="ARBA" id="ARBA00022448"/>
    </source>
</evidence>
<sequence length="259" mass="27955">MTLTGWLQTLLFFVLVLALTKPVGAYLFRVFEADTQPLPRLLGPIERALLRLCGVRREHEQTWGQYTAALLAFSLLGVVILYALQRLQHLLPLNPRGLPAVGPALAFNTAASFVANTNWQSYAGESTLSYATQMAGLTWQNFVSAASGLGVALALVRGLTRRPGPEGRKTLGNFWVDLVRGTLYVLLPLSFVAALCFVSQGVLQNLAPYHDVTTVEGAKQTLAFGPVASQEAIKMLGTNGGGFFNANSAHPFENPTPLT</sequence>
<dbReference type="PANTHER" id="PTHR30607:SF2">
    <property type="entry name" value="POTASSIUM-TRANSPORTING ATPASE POTASSIUM-BINDING SUBUNIT"/>
    <property type="match status" value="1"/>
</dbReference>
<feature type="non-terminal residue" evidence="10">
    <location>
        <position position="259"/>
    </location>
</feature>
<evidence type="ECO:0000256" key="2">
    <source>
        <dbReference type="ARBA" id="ARBA00022475"/>
    </source>
</evidence>
<dbReference type="EMBL" id="RAWI01000528">
    <property type="protein sequence ID" value="RKH92141.1"/>
    <property type="molecule type" value="Genomic_DNA"/>
</dbReference>
<evidence type="ECO:0000256" key="8">
    <source>
        <dbReference type="ARBA" id="ARBA00023136"/>
    </source>
</evidence>
<keyword evidence="5" id="KW-0630">Potassium</keyword>
<dbReference type="InterPro" id="IPR004623">
    <property type="entry name" value="KdpA"/>
</dbReference>
<dbReference type="GO" id="GO:0016787">
    <property type="term" value="F:hydrolase activity"/>
    <property type="evidence" value="ECO:0007669"/>
    <property type="project" value="UniProtKB-KW"/>
</dbReference>
<name>A0ABX9Q6G0_9BACT</name>
<evidence type="ECO:0000313" key="11">
    <source>
        <dbReference type="Proteomes" id="UP000278907"/>
    </source>
</evidence>
<evidence type="ECO:0000313" key="10">
    <source>
        <dbReference type="EMBL" id="RKH92141.1"/>
    </source>
</evidence>
<evidence type="ECO:0000256" key="4">
    <source>
        <dbReference type="ARBA" id="ARBA00022692"/>
    </source>
</evidence>
<protein>
    <submittedName>
        <fullName evidence="10">Potassium-transporting ATPase subunit KdpA</fullName>
        <ecNumber evidence="10">3.6.3.12</ecNumber>
    </submittedName>
</protein>
<proteinExistence type="predicted"/>
<dbReference type="Proteomes" id="UP000278907">
    <property type="component" value="Unassembled WGS sequence"/>
</dbReference>
<dbReference type="RefSeq" id="WP_147452593.1">
    <property type="nucleotide sequence ID" value="NZ_RAWI01000528.1"/>
</dbReference>
<organism evidence="10 11">
    <name type="scientific">Corallococcus praedator</name>
    <dbReference type="NCBI Taxonomy" id="2316724"/>
    <lineage>
        <taxon>Bacteria</taxon>
        <taxon>Pseudomonadati</taxon>
        <taxon>Myxococcota</taxon>
        <taxon>Myxococcia</taxon>
        <taxon>Myxococcales</taxon>
        <taxon>Cystobacterineae</taxon>
        <taxon>Myxococcaceae</taxon>
        <taxon>Corallococcus</taxon>
    </lineage>
</organism>
<dbReference type="Pfam" id="PF03814">
    <property type="entry name" value="KdpA"/>
    <property type="match status" value="1"/>
</dbReference>
<evidence type="ECO:0000256" key="9">
    <source>
        <dbReference type="SAM" id="Phobius"/>
    </source>
</evidence>
<keyword evidence="2" id="KW-1003">Cell membrane</keyword>
<keyword evidence="4 9" id="KW-0812">Transmembrane</keyword>
<feature type="transmembrane region" description="Helical" evidence="9">
    <location>
        <begin position="66"/>
        <end position="85"/>
    </location>
</feature>
<accession>A0ABX9Q6G0</accession>
<keyword evidence="10" id="KW-0378">Hydrolase</keyword>
<reference evidence="10 11" key="1">
    <citation type="submission" date="2018-09" db="EMBL/GenBank/DDBJ databases">
        <authorList>
            <person name="Livingstone P.G."/>
            <person name="Whitworth D.E."/>
        </authorList>
    </citation>
    <scope>NUCLEOTIDE SEQUENCE [LARGE SCALE GENOMIC DNA]</scope>
    <source>
        <strain evidence="10 11">CA031B</strain>
    </source>
</reference>
<gene>
    <name evidence="10" type="ORF">D7Y13_37950</name>
</gene>
<comment type="caution">
    <text evidence="10">The sequence shown here is derived from an EMBL/GenBank/DDBJ whole genome shotgun (WGS) entry which is preliminary data.</text>
</comment>
<keyword evidence="1" id="KW-0813">Transport</keyword>
<dbReference type="PANTHER" id="PTHR30607">
    <property type="entry name" value="POTASSIUM-TRANSPORTING ATPASE A CHAIN"/>
    <property type="match status" value="1"/>
</dbReference>
<evidence type="ECO:0000256" key="7">
    <source>
        <dbReference type="ARBA" id="ARBA00023065"/>
    </source>
</evidence>
<keyword evidence="7" id="KW-0406">Ion transport</keyword>
<dbReference type="EC" id="3.6.3.12" evidence="10"/>
<evidence type="ECO:0000256" key="6">
    <source>
        <dbReference type="ARBA" id="ARBA00022989"/>
    </source>
</evidence>
<evidence type="ECO:0000256" key="3">
    <source>
        <dbReference type="ARBA" id="ARBA00022538"/>
    </source>
</evidence>
<feature type="transmembrane region" description="Helical" evidence="9">
    <location>
        <begin position="139"/>
        <end position="160"/>
    </location>
</feature>
<evidence type="ECO:0000256" key="5">
    <source>
        <dbReference type="ARBA" id="ARBA00022958"/>
    </source>
</evidence>